<dbReference type="PANTHER" id="PTHR35586">
    <property type="entry name" value="SLL1691 PROTEIN"/>
    <property type="match status" value="1"/>
</dbReference>
<dbReference type="EMBL" id="JYON01000001">
    <property type="protein sequence ID" value="KJH73510.1"/>
    <property type="molecule type" value="Genomic_DNA"/>
</dbReference>
<dbReference type="PATRIC" id="fig|1618023.3.peg.1585"/>
<keyword evidence="2" id="KW-1185">Reference proteome</keyword>
<dbReference type="AlphaFoldDB" id="A0A0D8ZXL7"/>
<proteinExistence type="predicted"/>
<dbReference type="PANTHER" id="PTHR35586:SF2">
    <property type="entry name" value="SLL1542 PROTEIN"/>
    <property type="match status" value="1"/>
</dbReference>
<evidence type="ECO:0000313" key="2">
    <source>
        <dbReference type="Proteomes" id="UP000032452"/>
    </source>
</evidence>
<dbReference type="InterPro" id="IPR010106">
    <property type="entry name" value="RpnA"/>
</dbReference>
<protein>
    <recommendedName>
        <fullName evidence="3">Flagellar assembly protein H</fullName>
    </recommendedName>
</protein>
<dbReference type="Proteomes" id="UP000032452">
    <property type="component" value="Unassembled WGS sequence"/>
</dbReference>
<dbReference type="NCBIfam" id="TIGR01784">
    <property type="entry name" value="T_den_put_tspse"/>
    <property type="match status" value="1"/>
</dbReference>
<dbReference type="Pfam" id="PF11103">
    <property type="entry name" value="DUF2887"/>
    <property type="match status" value="1"/>
</dbReference>
<organism evidence="1 2">
    <name type="scientific">Aliterella atlantica CENA595</name>
    <dbReference type="NCBI Taxonomy" id="1618023"/>
    <lineage>
        <taxon>Bacteria</taxon>
        <taxon>Bacillati</taxon>
        <taxon>Cyanobacteriota</taxon>
        <taxon>Cyanophyceae</taxon>
        <taxon>Chroococcidiopsidales</taxon>
        <taxon>Aliterellaceae</taxon>
        <taxon>Aliterella</taxon>
    </lineage>
</organism>
<gene>
    <name evidence="1" type="ORF">UH38_01715</name>
</gene>
<dbReference type="InterPro" id="IPR022573">
    <property type="entry name" value="DUF2887"/>
</dbReference>
<evidence type="ECO:0008006" key="3">
    <source>
        <dbReference type="Google" id="ProtNLM"/>
    </source>
</evidence>
<dbReference type="STRING" id="1618023.UH38_01715"/>
<sequence>MKTDTLFYRLFQEFPSIFFELISQPATQADAYQFTSIELKQLAFRLDGLFLPPSNQPNLPIYFVEVQFQKDEGFYYRLFAEIFLYIYQYKPIQNWRAVVVYPRRSVEAQQPIQYQLLLASNQVQILYLDELEELAENSLGVGIVQLVVESQQTATQKAKQLISQTRQQVADAQTQQQILEFIETIVIYKFPHLSRQEVEAMLGLDLIRNTRVYQEAFAEGEQQGRLAGEQQGGFVAKLAAVPRLLELGLSVEQVAQALELDVETVKQAVPKQP</sequence>
<comment type="caution">
    <text evidence="1">The sequence shown here is derived from an EMBL/GenBank/DDBJ whole genome shotgun (WGS) entry which is preliminary data.</text>
</comment>
<name>A0A0D8ZXL7_9CYAN</name>
<accession>A0A0D8ZXL7</accession>
<reference evidence="1 2" key="1">
    <citation type="submission" date="2015-02" db="EMBL/GenBank/DDBJ databases">
        <title>Draft genome of a novel marine cyanobacterium (Chroococcales) isolated from South Atlantic Ocean.</title>
        <authorList>
            <person name="Rigonato J."/>
            <person name="Alvarenga D.O."/>
            <person name="Branco L.H."/>
            <person name="Varani A.M."/>
            <person name="Brandini F.P."/>
            <person name="Fiore M.F."/>
        </authorList>
    </citation>
    <scope>NUCLEOTIDE SEQUENCE [LARGE SCALE GENOMIC DNA]</scope>
    <source>
        <strain evidence="1 2">CENA595</strain>
    </source>
</reference>
<evidence type="ECO:0000313" key="1">
    <source>
        <dbReference type="EMBL" id="KJH73510.1"/>
    </source>
</evidence>
<dbReference type="RefSeq" id="WP_045052859.1">
    <property type="nucleotide sequence ID" value="NZ_CAWMDP010000017.1"/>
</dbReference>
<dbReference type="OrthoDB" id="452374at2"/>